<dbReference type="PANTHER" id="PTHR46600:SF11">
    <property type="entry name" value="THAP DOMAIN-CONTAINING PROTEIN 10"/>
    <property type="match status" value="1"/>
</dbReference>
<reference evidence="5" key="1">
    <citation type="submission" date="2020-04" db="EMBL/GenBank/DDBJ databases">
        <authorList>
            <person name="Alioto T."/>
            <person name="Alioto T."/>
            <person name="Gomez Garrido J."/>
        </authorList>
    </citation>
    <scope>NUCLEOTIDE SEQUENCE</scope>
    <source>
        <strain evidence="5">A484AB</strain>
    </source>
</reference>
<dbReference type="Proteomes" id="UP001152795">
    <property type="component" value="Unassembled WGS sequence"/>
</dbReference>
<name>A0A6S7GR68_PARCT</name>
<dbReference type="Pfam" id="PF05485">
    <property type="entry name" value="THAP"/>
    <property type="match status" value="1"/>
</dbReference>
<keyword evidence="3" id="KW-0862">Zinc</keyword>
<dbReference type="EMBL" id="CACRXK020002425">
    <property type="protein sequence ID" value="CAB3994243.1"/>
    <property type="molecule type" value="Genomic_DNA"/>
</dbReference>
<dbReference type="PROSITE" id="PS50950">
    <property type="entry name" value="ZF_THAP"/>
    <property type="match status" value="1"/>
</dbReference>
<dbReference type="SMART" id="SM00692">
    <property type="entry name" value="DM3"/>
    <property type="match status" value="1"/>
</dbReference>
<evidence type="ECO:0000256" key="1">
    <source>
        <dbReference type="ARBA" id="ARBA00022723"/>
    </source>
</evidence>
<dbReference type="AlphaFoldDB" id="A0A6S7GR68"/>
<keyword evidence="1" id="KW-0479">Metal-binding</keyword>
<dbReference type="SMART" id="SM00980">
    <property type="entry name" value="THAP"/>
    <property type="match status" value="1"/>
</dbReference>
<keyword evidence="2" id="KW-0863">Zinc-finger</keyword>
<keyword evidence="6" id="KW-1185">Reference proteome</keyword>
<evidence type="ECO:0000256" key="3">
    <source>
        <dbReference type="ARBA" id="ARBA00022833"/>
    </source>
</evidence>
<organism evidence="5 6">
    <name type="scientific">Paramuricea clavata</name>
    <name type="common">Red gorgonian</name>
    <name type="synonym">Violescent sea-whip</name>
    <dbReference type="NCBI Taxonomy" id="317549"/>
    <lineage>
        <taxon>Eukaryota</taxon>
        <taxon>Metazoa</taxon>
        <taxon>Cnidaria</taxon>
        <taxon>Anthozoa</taxon>
        <taxon>Octocorallia</taxon>
        <taxon>Malacalcyonacea</taxon>
        <taxon>Plexauridae</taxon>
        <taxon>Paramuricea</taxon>
    </lineage>
</organism>
<accession>A0A6S7GR68</accession>
<evidence type="ECO:0000256" key="4">
    <source>
        <dbReference type="ARBA" id="ARBA00023125"/>
    </source>
</evidence>
<dbReference type="GO" id="GO:0043565">
    <property type="term" value="F:sequence-specific DNA binding"/>
    <property type="evidence" value="ECO:0007669"/>
    <property type="project" value="InterPro"/>
</dbReference>
<keyword evidence="4" id="KW-0238">DNA-binding</keyword>
<comment type="caution">
    <text evidence="5">The sequence shown here is derived from an EMBL/GenBank/DDBJ whole genome shotgun (WGS) entry which is preliminary data.</text>
</comment>
<evidence type="ECO:0000313" key="6">
    <source>
        <dbReference type="Proteomes" id="UP001152795"/>
    </source>
</evidence>
<proteinExistence type="predicted"/>
<dbReference type="InterPro" id="IPR006612">
    <property type="entry name" value="THAP_Znf"/>
</dbReference>
<dbReference type="InterPro" id="IPR038441">
    <property type="entry name" value="THAP_Znf_sf"/>
</dbReference>
<evidence type="ECO:0000256" key="2">
    <source>
        <dbReference type="ARBA" id="ARBA00022771"/>
    </source>
</evidence>
<dbReference type="GO" id="GO:0008270">
    <property type="term" value="F:zinc ion binding"/>
    <property type="evidence" value="ECO:0007669"/>
    <property type="project" value="UniProtKB-KW"/>
</dbReference>
<dbReference type="InterPro" id="IPR026516">
    <property type="entry name" value="THAP1/10"/>
</dbReference>
<gene>
    <name evidence="5" type="ORF">PACLA_8A075384</name>
</gene>
<dbReference type="PANTHER" id="PTHR46600">
    <property type="entry name" value="THAP DOMAIN-CONTAINING"/>
    <property type="match status" value="1"/>
</dbReference>
<sequence>MYCPVYGCKSDFKKNMSSLHFFRFPNRNSGAQQKRRKAWIEFCKRKAFEPLANSRICSLHFAEDAYEAGHSPQFLERLECKEAFRIRLKSDAVPTLNKALPETTSASKTRMHAEKR</sequence>
<evidence type="ECO:0000313" key="5">
    <source>
        <dbReference type="EMBL" id="CAB3994243.1"/>
    </source>
</evidence>
<dbReference type="OrthoDB" id="6436959at2759"/>
<dbReference type="SUPFAM" id="SSF57716">
    <property type="entry name" value="Glucocorticoid receptor-like (DNA-binding domain)"/>
    <property type="match status" value="1"/>
</dbReference>
<dbReference type="Gene3D" id="6.20.210.20">
    <property type="entry name" value="THAP domain"/>
    <property type="match status" value="1"/>
</dbReference>
<protein>
    <submittedName>
        <fullName evidence="5">THAP domain-containing 1-like</fullName>
    </submittedName>
</protein>